<evidence type="ECO:0000256" key="1">
    <source>
        <dbReference type="SAM" id="MobiDB-lite"/>
    </source>
</evidence>
<feature type="compositionally biased region" description="Basic and acidic residues" evidence="1">
    <location>
        <begin position="89"/>
        <end position="122"/>
    </location>
</feature>
<comment type="caution">
    <text evidence="3">The sequence shown here is derived from an EMBL/GenBank/DDBJ whole genome shotgun (WGS) entry which is preliminary data.</text>
</comment>
<feature type="compositionally biased region" description="Basic and acidic residues" evidence="1">
    <location>
        <begin position="217"/>
        <end position="249"/>
    </location>
</feature>
<feature type="region of interest" description="Disordered" evidence="1">
    <location>
        <begin position="436"/>
        <end position="457"/>
    </location>
</feature>
<keyword evidence="2" id="KW-0732">Signal</keyword>
<gene>
    <name evidence="3" type="ORF">RHSP_38565</name>
</gene>
<proteinExistence type="predicted"/>
<feature type="region of interest" description="Disordered" evidence="1">
    <location>
        <begin position="82"/>
        <end position="165"/>
    </location>
</feature>
<evidence type="ECO:0000313" key="3">
    <source>
        <dbReference type="EMBL" id="ENN88070.1"/>
    </source>
</evidence>
<feature type="compositionally biased region" description="Low complexity" evidence="1">
    <location>
        <begin position="441"/>
        <end position="457"/>
    </location>
</feature>
<keyword evidence="4" id="KW-1185">Reference proteome</keyword>
<feature type="region of interest" description="Disordered" evidence="1">
    <location>
        <begin position="217"/>
        <end position="261"/>
    </location>
</feature>
<accession>N6V2M1</accession>
<dbReference type="AlphaFoldDB" id="N6V2M1"/>
<feature type="chain" id="PRO_5004126321" evidence="2">
    <location>
        <begin position="26"/>
        <end position="457"/>
    </location>
</feature>
<organism evidence="3 4">
    <name type="scientific">Rhizobium freirei PRF 81</name>
    <dbReference type="NCBI Taxonomy" id="363754"/>
    <lineage>
        <taxon>Bacteria</taxon>
        <taxon>Pseudomonadati</taxon>
        <taxon>Pseudomonadota</taxon>
        <taxon>Alphaproteobacteria</taxon>
        <taxon>Hyphomicrobiales</taxon>
        <taxon>Rhizobiaceae</taxon>
        <taxon>Rhizobium/Agrobacterium group</taxon>
        <taxon>Rhizobium</taxon>
    </lineage>
</organism>
<name>N6V2M1_9HYPH</name>
<evidence type="ECO:0000256" key="2">
    <source>
        <dbReference type="SAM" id="SignalP"/>
    </source>
</evidence>
<dbReference type="EMBL" id="AQHN01000054">
    <property type="protein sequence ID" value="ENN88070.1"/>
    <property type="molecule type" value="Genomic_DNA"/>
</dbReference>
<sequence>MTSTTMLSALPPASAIRLTVSSAFAKSISATITCAPSRAMISAPARPIPEPAPVTIATRSLSIMIFPWSVCRCLFAHQKAREENEDERCDQHHGRDRVDLRRDAAADRGEDIDGQGRIRSRDEEGDDEIVEGKGEGEQEAGEDRRHDLRQDDLPERRQRRGIEIAGGLDDIASETCNARFHDHRHQRHGEEAVCRDDRAIAERELRLLVARPDGCDQRIDDAEDLDQRHQRRNADDDARNDDRGGKEPIENGAHAGAEPLQTDRCHRAEDCGKCRAGKGDEEAVLQRFHEEGVGQRPSIPLRREAGELARIAAGIEGKQHDERDRRIKEEIDESDECAHQTRSTWRVPATRQAIRMATKSTMTTTATSVTAIADPNGQLRDCRKRSTSALPMKNTLPPPSSCGIRYSPSNRIVTSATPVMTPGNERGSVMPKKVEMGLAPRSADASSSRRSSFSRLT</sequence>
<feature type="compositionally biased region" description="Basic and acidic residues" evidence="1">
    <location>
        <begin position="130"/>
        <end position="162"/>
    </location>
</feature>
<protein>
    <submittedName>
        <fullName evidence="3">Uncharacterized protein</fullName>
    </submittedName>
</protein>
<dbReference type="Proteomes" id="UP000012429">
    <property type="component" value="Unassembled WGS sequence"/>
</dbReference>
<evidence type="ECO:0000313" key="4">
    <source>
        <dbReference type="Proteomes" id="UP000012429"/>
    </source>
</evidence>
<reference evidence="3 4" key="1">
    <citation type="journal article" date="2012" name="BMC Genomics">
        <title>Genomic basis of broad host range and environmental adaptability of Rhizobium tropici CIAT 899 and Rhizobium sp. PRF 81 which are used in inoculants for common bean (Phaseolus vulgaris L.).</title>
        <authorList>
            <person name="Ormeno-Orrillo E."/>
            <person name="Menna P."/>
            <person name="Almeida L.G."/>
            <person name="Ollero F.J."/>
            <person name="Nicolas M.F."/>
            <person name="Pains Rodrigues E."/>
            <person name="Shigueyoshi Nakatani A."/>
            <person name="Silva Batista J.S."/>
            <person name="Oliveira Chueire L.M."/>
            <person name="Souza R.C."/>
            <person name="Ribeiro Vasconcelos A.T."/>
            <person name="Megias M."/>
            <person name="Hungria M."/>
            <person name="Martinez-Romero E."/>
        </authorList>
    </citation>
    <scope>NUCLEOTIDE SEQUENCE [LARGE SCALE GENOMIC DNA]</scope>
    <source>
        <strain evidence="3 4">PRF 81</strain>
    </source>
</reference>
<feature type="signal peptide" evidence="2">
    <location>
        <begin position="1"/>
        <end position="25"/>
    </location>
</feature>